<proteinExistence type="predicted"/>
<dbReference type="PANTHER" id="PTHR37540:SF5">
    <property type="entry name" value="TRANSCRIPTION FACTOR DOMAIN-CONTAINING PROTEIN"/>
    <property type="match status" value="1"/>
</dbReference>
<evidence type="ECO:0000256" key="1">
    <source>
        <dbReference type="SAM" id="MobiDB-lite"/>
    </source>
</evidence>
<dbReference type="OrthoDB" id="4158087at2759"/>
<dbReference type="AlphaFoldDB" id="A0A9P0EP99"/>
<dbReference type="EMBL" id="CABFOC020000051">
    <property type="protein sequence ID" value="CAH0054623.1"/>
    <property type="molecule type" value="Genomic_DNA"/>
</dbReference>
<keyword evidence="3" id="KW-1185">Reference proteome</keyword>
<name>A0A9P0EP99_9HYPO</name>
<gene>
    <name evidence="2" type="ORF">CSOL1703_00016691</name>
</gene>
<evidence type="ECO:0000313" key="3">
    <source>
        <dbReference type="Proteomes" id="UP000775872"/>
    </source>
</evidence>
<evidence type="ECO:0000313" key="2">
    <source>
        <dbReference type="EMBL" id="CAH0054623.1"/>
    </source>
</evidence>
<sequence>MPKKRTRPANAPHTFAFVSVNDFGQVQQAADRRLIRSHCMIGKNKKRPDPKAKLSKHRSGRSGENEKESPVAPPSDLLLVKFVKDIDSQSRKLLFEYFVESKSLLYPRELGVDYECSRSSWFVWLSYDMGFFQSVLLSASAMVDYKTRKPFSNATHQHLRRTIRLLNERLSDDVLVRSDATISIVLNLNRLAGYSGDEEAKKTHNGGLQQLVHLRGGLDAFRYNTEMWIKLSRLDFGFCLDTRQQLSIFETEPTFWDPLFDYKKPLPSENPIYGIIPELSAVESIVDSRLATIFRDLQYLGALLNTAAVRKRTIGDRQFHEIVCSIQRRLMRLQGTLPDLLGECFRLGMLAFLATLFQVPRTPCSYPYLETRLKEAYQSIDTTPDRRDLLLWLLMVGAMTVYKPDDPWLRDRWLSDVSHSTWPEARGRLQDVVWINAMHDRPGRQVFDVLSMKKTDFFDLSG</sequence>
<dbReference type="PANTHER" id="PTHR37540">
    <property type="entry name" value="TRANSCRIPTION FACTOR (ACR-2), PUTATIVE-RELATED-RELATED"/>
    <property type="match status" value="1"/>
</dbReference>
<feature type="region of interest" description="Disordered" evidence="1">
    <location>
        <begin position="40"/>
        <end position="72"/>
    </location>
</feature>
<reference evidence="2" key="1">
    <citation type="submission" date="2021-10" db="EMBL/GenBank/DDBJ databases">
        <authorList>
            <person name="Piombo E."/>
        </authorList>
    </citation>
    <scope>NUCLEOTIDE SEQUENCE</scope>
</reference>
<organism evidence="2 3">
    <name type="scientific">Clonostachys solani</name>
    <dbReference type="NCBI Taxonomy" id="160281"/>
    <lineage>
        <taxon>Eukaryota</taxon>
        <taxon>Fungi</taxon>
        <taxon>Dikarya</taxon>
        <taxon>Ascomycota</taxon>
        <taxon>Pezizomycotina</taxon>
        <taxon>Sordariomycetes</taxon>
        <taxon>Hypocreomycetidae</taxon>
        <taxon>Hypocreales</taxon>
        <taxon>Bionectriaceae</taxon>
        <taxon>Clonostachys</taxon>
    </lineage>
</organism>
<protein>
    <submittedName>
        <fullName evidence="2">Uncharacterized protein</fullName>
    </submittedName>
</protein>
<dbReference type="Proteomes" id="UP000775872">
    <property type="component" value="Unassembled WGS sequence"/>
</dbReference>
<comment type="caution">
    <text evidence="2">The sequence shown here is derived from an EMBL/GenBank/DDBJ whole genome shotgun (WGS) entry which is preliminary data.</text>
</comment>
<accession>A0A9P0EP99</accession>